<evidence type="ECO:0000313" key="3">
    <source>
        <dbReference type="Proteomes" id="UP001153555"/>
    </source>
</evidence>
<protein>
    <recommendedName>
        <fullName evidence="1">Reverse transcriptase zinc-binding domain-containing protein</fullName>
    </recommendedName>
</protein>
<accession>A0A9N7NL50</accession>
<dbReference type="Proteomes" id="UP001153555">
    <property type="component" value="Unassembled WGS sequence"/>
</dbReference>
<sequence length="208" mass="24424">MWKISWHLPLKGRVKNFIWRCWNNYLGSKDNLARRRILSDTTCEVCGEATEIVAHILFHCPRAVICWKLSGLLWDSLQQEDVTFQSWWMELCKIKEDHFRTERMSISALLIWNIWKSINEWIWNRTHREAKEIVEKTLSDWLEIVNIKEGKAQTVRLNLSAKHHFKDQFSKKVGQESSTASALGSLEGCLEDQFREEENSGTLAFDLG</sequence>
<gene>
    <name evidence="2" type="ORF">SHERM_28232</name>
</gene>
<proteinExistence type="predicted"/>
<dbReference type="AlphaFoldDB" id="A0A9N7NL50"/>
<feature type="domain" description="Reverse transcriptase zinc-binding" evidence="1">
    <location>
        <begin position="2"/>
        <end position="67"/>
    </location>
</feature>
<organism evidence="2 3">
    <name type="scientific">Striga hermonthica</name>
    <name type="common">Purple witchweed</name>
    <name type="synonym">Buchnera hermonthica</name>
    <dbReference type="NCBI Taxonomy" id="68872"/>
    <lineage>
        <taxon>Eukaryota</taxon>
        <taxon>Viridiplantae</taxon>
        <taxon>Streptophyta</taxon>
        <taxon>Embryophyta</taxon>
        <taxon>Tracheophyta</taxon>
        <taxon>Spermatophyta</taxon>
        <taxon>Magnoliopsida</taxon>
        <taxon>eudicotyledons</taxon>
        <taxon>Gunneridae</taxon>
        <taxon>Pentapetalae</taxon>
        <taxon>asterids</taxon>
        <taxon>lamiids</taxon>
        <taxon>Lamiales</taxon>
        <taxon>Orobanchaceae</taxon>
        <taxon>Buchnereae</taxon>
        <taxon>Striga</taxon>
    </lineage>
</organism>
<name>A0A9N7NL50_STRHE</name>
<comment type="caution">
    <text evidence="2">The sequence shown here is derived from an EMBL/GenBank/DDBJ whole genome shotgun (WGS) entry which is preliminary data.</text>
</comment>
<dbReference type="OrthoDB" id="696485at2759"/>
<dbReference type="Pfam" id="PF13966">
    <property type="entry name" value="zf-RVT"/>
    <property type="match status" value="1"/>
</dbReference>
<dbReference type="EMBL" id="CACSLK010027837">
    <property type="protein sequence ID" value="CAA0832958.1"/>
    <property type="molecule type" value="Genomic_DNA"/>
</dbReference>
<dbReference type="InterPro" id="IPR026960">
    <property type="entry name" value="RVT-Znf"/>
</dbReference>
<evidence type="ECO:0000259" key="1">
    <source>
        <dbReference type="Pfam" id="PF13966"/>
    </source>
</evidence>
<evidence type="ECO:0000313" key="2">
    <source>
        <dbReference type="EMBL" id="CAA0832958.1"/>
    </source>
</evidence>
<reference evidence="2" key="1">
    <citation type="submission" date="2019-12" db="EMBL/GenBank/DDBJ databases">
        <authorList>
            <person name="Scholes J."/>
        </authorList>
    </citation>
    <scope>NUCLEOTIDE SEQUENCE</scope>
</reference>
<keyword evidence="3" id="KW-1185">Reference proteome</keyword>